<accession>A0A1H2Y986</accession>
<dbReference type="AlphaFoldDB" id="A0A1H2Y986"/>
<protein>
    <submittedName>
        <fullName evidence="2">Uncharacterized protein</fullName>
    </submittedName>
</protein>
<feature type="compositionally biased region" description="Basic and acidic residues" evidence="1">
    <location>
        <begin position="15"/>
        <end position="27"/>
    </location>
</feature>
<sequence length="384" mass="44461">MANPKKFKDLKKKTSKEALISKKERARPCKSTSSPSSPPQQSNPSTDVDPCDTKTEKLSLDPNSKNLTDYDDDFEHSKRIHLGICKEHMSRWIRSFTKRKFKSTDRSDFEALLGKGLVYADHMPASDLKLRHKMGDFLIDEMEVLFNLWADNPDLDFQWITFVGDKFMFNERDGDAELYKCKKAVQDVIRNNTKYNAVGIIETQAIINYPEGQKGKMFSVHAHVLCWGPKGQTAGLKRHSRRFKSSITKLPIFSSKVVHLEGSFGRIGRYMAKPPYEGKEVNHDKLLAGQACLYPARRMEKHHDLRLFELNAKTPMESLIFGVRDGVEVRKRIVKRMIDWQDTRKGEEVKLGHRVDDLFEGLLRDNNKRLKNYKPLKVKFRKDQ</sequence>
<dbReference type="Proteomes" id="UP000199441">
    <property type="component" value="Unassembled WGS sequence"/>
</dbReference>
<proteinExistence type="predicted"/>
<name>A0A1H2Y986_9RHOB</name>
<keyword evidence="3" id="KW-1185">Reference proteome</keyword>
<dbReference type="EMBL" id="FNOI01000003">
    <property type="protein sequence ID" value="SDX01119.1"/>
    <property type="molecule type" value="Genomic_DNA"/>
</dbReference>
<organism evidence="2 3">
    <name type="scientific">Litoreibacter albidus</name>
    <dbReference type="NCBI Taxonomy" id="670155"/>
    <lineage>
        <taxon>Bacteria</taxon>
        <taxon>Pseudomonadati</taxon>
        <taxon>Pseudomonadota</taxon>
        <taxon>Alphaproteobacteria</taxon>
        <taxon>Rhodobacterales</taxon>
        <taxon>Roseobacteraceae</taxon>
        <taxon>Litoreibacter</taxon>
    </lineage>
</organism>
<feature type="region of interest" description="Disordered" evidence="1">
    <location>
        <begin position="1"/>
        <end position="64"/>
    </location>
</feature>
<evidence type="ECO:0000313" key="3">
    <source>
        <dbReference type="Proteomes" id="UP000199441"/>
    </source>
</evidence>
<evidence type="ECO:0000256" key="1">
    <source>
        <dbReference type="SAM" id="MobiDB-lite"/>
    </source>
</evidence>
<reference evidence="3" key="1">
    <citation type="submission" date="2016-10" db="EMBL/GenBank/DDBJ databases">
        <authorList>
            <person name="Varghese N."/>
            <person name="Submissions S."/>
        </authorList>
    </citation>
    <scope>NUCLEOTIDE SEQUENCE [LARGE SCALE GENOMIC DNA]</scope>
    <source>
        <strain evidence="3">DSM 26922</strain>
    </source>
</reference>
<feature type="compositionally biased region" description="Low complexity" evidence="1">
    <location>
        <begin position="31"/>
        <end position="46"/>
    </location>
</feature>
<evidence type="ECO:0000313" key="2">
    <source>
        <dbReference type="EMBL" id="SDX01119.1"/>
    </source>
</evidence>
<dbReference type="RefSeq" id="WP_089947010.1">
    <property type="nucleotide sequence ID" value="NZ_FNOI01000003.1"/>
</dbReference>
<gene>
    <name evidence="2" type="ORF">SAMN04488001_2243</name>
</gene>
<dbReference type="OrthoDB" id="7846050at2"/>